<dbReference type="PANTHER" id="PTHR46337">
    <property type="entry name" value="RCC1-LIKE G EXCHANGING FACTOR-LIKE PROTEIN"/>
    <property type="match status" value="1"/>
</dbReference>
<organism evidence="1 2">
    <name type="scientific">Glossina palpalis gambiensis</name>
    <dbReference type="NCBI Taxonomy" id="67801"/>
    <lineage>
        <taxon>Eukaryota</taxon>
        <taxon>Metazoa</taxon>
        <taxon>Ecdysozoa</taxon>
        <taxon>Arthropoda</taxon>
        <taxon>Hexapoda</taxon>
        <taxon>Insecta</taxon>
        <taxon>Pterygota</taxon>
        <taxon>Neoptera</taxon>
        <taxon>Endopterygota</taxon>
        <taxon>Diptera</taxon>
        <taxon>Brachycera</taxon>
        <taxon>Muscomorpha</taxon>
        <taxon>Hippoboscoidea</taxon>
        <taxon>Glossinidae</taxon>
        <taxon>Glossina</taxon>
    </lineage>
</organism>
<protein>
    <submittedName>
        <fullName evidence="1">Uncharacterized protein</fullName>
    </submittedName>
</protein>
<dbReference type="SUPFAM" id="SSF50985">
    <property type="entry name" value="RCC1/BLIP-II"/>
    <property type="match status" value="1"/>
</dbReference>
<dbReference type="GO" id="GO:0070131">
    <property type="term" value="P:positive regulation of mitochondrial translation"/>
    <property type="evidence" value="ECO:0007669"/>
    <property type="project" value="TreeGrafter"/>
</dbReference>
<dbReference type="EMBL" id="JXJN01023723">
    <property type="status" value="NOT_ANNOTATED_CDS"/>
    <property type="molecule type" value="Genomic_DNA"/>
</dbReference>
<dbReference type="Gene3D" id="2.130.10.30">
    <property type="entry name" value="Regulator of chromosome condensation 1/beta-lactamase-inhibitor protein II"/>
    <property type="match status" value="1"/>
</dbReference>
<dbReference type="VEuPathDB" id="VectorBase:GPPI046080"/>
<evidence type="ECO:0000313" key="1">
    <source>
        <dbReference type="EnsemblMetazoa" id="GPPI046080-PA"/>
    </source>
</evidence>
<name>A0A1B0C0Q2_9MUSC</name>
<dbReference type="EnsemblMetazoa" id="GPPI046080-RA">
    <property type="protein sequence ID" value="GPPI046080-PA"/>
    <property type="gene ID" value="GPPI046080"/>
</dbReference>
<proteinExistence type="predicted"/>
<dbReference type="GO" id="GO:0019843">
    <property type="term" value="F:rRNA binding"/>
    <property type="evidence" value="ECO:0007669"/>
    <property type="project" value="TreeGrafter"/>
</dbReference>
<sequence>MVQFSRWAITPQCCPNIIGDGVYRENAVIHRISEKDICDPEDEIVGVVCGQYHIMFLAKLGKVYTYGWGSDDQTVQGSSRCSSANAGFNRDGKLMPIKSSATQLSWNSTKLRTNGQKTMHIKNISNKRLPLPIEVIEPGFQIVSDHGNSTIILHSQESRAITNYCKVCLQADVHRVSNLKICKMLSTSVTVFLYHSSVCNCAIYTGNCLPRGFPHHLIVYQAVCACVLEENKNCSPKFLTAETV</sequence>
<dbReference type="PANTHER" id="PTHR46337:SF1">
    <property type="entry name" value="RCC1-LIKE G EXCHANGING FACTOR-LIKE PROTEIN"/>
    <property type="match status" value="1"/>
</dbReference>
<dbReference type="InterPro" id="IPR009091">
    <property type="entry name" value="RCC1/BLIP-II"/>
</dbReference>
<reference evidence="1" key="2">
    <citation type="submission" date="2020-05" db="UniProtKB">
        <authorList>
            <consortium name="EnsemblMetazoa"/>
        </authorList>
    </citation>
    <scope>IDENTIFICATION</scope>
    <source>
        <strain evidence="1">IAEA</strain>
    </source>
</reference>
<evidence type="ECO:0000313" key="2">
    <source>
        <dbReference type="Proteomes" id="UP000092460"/>
    </source>
</evidence>
<dbReference type="Proteomes" id="UP000092460">
    <property type="component" value="Unassembled WGS sequence"/>
</dbReference>
<dbReference type="STRING" id="67801.A0A1B0C0Q2"/>
<dbReference type="GO" id="GO:0005743">
    <property type="term" value="C:mitochondrial inner membrane"/>
    <property type="evidence" value="ECO:0007669"/>
    <property type="project" value="TreeGrafter"/>
</dbReference>
<dbReference type="InterPro" id="IPR053035">
    <property type="entry name" value="Mitochondrial_GEF_domain"/>
</dbReference>
<reference evidence="2" key="1">
    <citation type="submission" date="2015-01" db="EMBL/GenBank/DDBJ databases">
        <authorList>
            <person name="Aksoy S."/>
            <person name="Warren W."/>
            <person name="Wilson R.K."/>
        </authorList>
    </citation>
    <scope>NUCLEOTIDE SEQUENCE [LARGE SCALE GENOMIC DNA]</scope>
    <source>
        <strain evidence="2">IAEA</strain>
    </source>
</reference>
<keyword evidence="2" id="KW-1185">Reference proteome</keyword>
<dbReference type="AlphaFoldDB" id="A0A1B0C0Q2"/>
<dbReference type="GO" id="GO:0005085">
    <property type="term" value="F:guanyl-nucleotide exchange factor activity"/>
    <property type="evidence" value="ECO:0007669"/>
    <property type="project" value="TreeGrafter"/>
</dbReference>
<accession>A0A1B0C0Q2</accession>